<organism evidence="2 3">
    <name type="scientific">Candidatus Liptonbacteria bacterium RIFCSPLOWO2_01_FULL_52_25</name>
    <dbReference type="NCBI Taxonomy" id="1798650"/>
    <lineage>
        <taxon>Bacteria</taxon>
        <taxon>Candidatus Liptoniibacteriota</taxon>
    </lineage>
</organism>
<proteinExistence type="predicted"/>
<evidence type="ECO:0000256" key="1">
    <source>
        <dbReference type="SAM" id="Phobius"/>
    </source>
</evidence>
<protein>
    <submittedName>
        <fullName evidence="2">Uncharacterized protein</fullName>
    </submittedName>
</protein>
<dbReference type="EMBL" id="MHLA01000013">
    <property type="protein sequence ID" value="OGY99708.1"/>
    <property type="molecule type" value="Genomic_DNA"/>
</dbReference>
<reference evidence="2 3" key="1">
    <citation type="journal article" date="2016" name="Nat. Commun.">
        <title>Thousands of microbial genomes shed light on interconnected biogeochemical processes in an aquifer system.</title>
        <authorList>
            <person name="Anantharaman K."/>
            <person name="Brown C.T."/>
            <person name="Hug L.A."/>
            <person name="Sharon I."/>
            <person name="Castelle C.J."/>
            <person name="Probst A.J."/>
            <person name="Thomas B.C."/>
            <person name="Singh A."/>
            <person name="Wilkins M.J."/>
            <person name="Karaoz U."/>
            <person name="Brodie E.L."/>
            <person name="Williams K.H."/>
            <person name="Hubbard S.S."/>
            <person name="Banfield J.F."/>
        </authorList>
    </citation>
    <scope>NUCLEOTIDE SEQUENCE [LARGE SCALE GENOMIC DNA]</scope>
</reference>
<keyword evidence="1" id="KW-0472">Membrane</keyword>
<evidence type="ECO:0000313" key="2">
    <source>
        <dbReference type="EMBL" id="OGY99708.1"/>
    </source>
</evidence>
<sequence>MKRDERGFSLFSLIDRLIVVLIILTVVTIAILQIQQTQLTKYEADFATYFGLTYPGSDDLAARKIMAPLVKKRLGELWGELIYARKEKAKVASDIRVITDDTSGVPTQALVQSALTTLGKLRSDLAAATLKADSAESNFYSARSAALGLGFKIEDDEP</sequence>
<dbReference type="AlphaFoldDB" id="A0A1G2CE80"/>
<dbReference type="Proteomes" id="UP000178880">
    <property type="component" value="Unassembled WGS sequence"/>
</dbReference>
<comment type="caution">
    <text evidence="2">The sequence shown here is derived from an EMBL/GenBank/DDBJ whole genome shotgun (WGS) entry which is preliminary data.</text>
</comment>
<feature type="transmembrane region" description="Helical" evidence="1">
    <location>
        <begin position="7"/>
        <end position="32"/>
    </location>
</feature>
<name>A0A1G2CE80_9BACT</name>
<keyword evidence="1" id="KW-1133">Transmembrane helix</keyword>
<accession>A0A1G2CE80</accession>
<evidence type="ECO:0000313" key="3">
    <source>
        <dbReference type="Proteomes" id="UP000178880"/>
    </source>
</evidence>
<keyword evidence="1" id="KW-0812">Transmembrane</keyword>
<gene>
    <name evidence="2" type="ORF">A2945_01770</name>
</gene>